<feature type="domain" description="D-galactarate/Altronate dehydratase second" evidence="3">
    <location>
        <begin position="6"/>
        <end position="130"/>
    </location>
</feature>
<dbReference type="GO" id="GO:0008789">
    <property type="term" value="F:altronate dehydratase activity"/>
    <property type="evidence" value="ECO:0007669"/>
    <property type="project" value="UniProtKB-EC"/>
</dbReference>
<dbReference type="GO" id="GO:0019698">
    <property type="term" value="P:D-galacturonate catabolic process"/>
    <property type="evidence" value="ECO:0007669"/>
    <property type="project" value="TreeGrafter"/>
</dbReference>
<evidence type="ECO:0000259" key="3">
    <source>
        <dbReference type="Pfam" id="PF04295"/>
    </source>
</evidence>
<dbReference type="GO" id="GO:0016787">
    <property type="term" value="F:hydrolase activity"/>
    <property type="evidence" value="ECO:0007669"/>
    <property type="project" value="UniProtKB-KW"/>
</dbReference>
<dbReference type="STRING" id="1348624.GCA_001591545_00248"/>
<gene>
    <name evidence="5" type="primary">garD_2</name>
    <name evidence="5" type="ORF">NCTC4824_01152</name>
</gene>
<dbReference type="EC" id="4.2.1.7" evidence="5"/>
<dbReference type="PANTHER" id="PTHR30536">
    <property type="entry name" value="ALTRONATE/GALACTARATE DEHYDRATASE"/>
    <property type="match status" value="1"/>
</dbReference>
<dbReference type="Proteomes" id="UP000249134">
    <property type="component" value="Chromosome 1"/>
</dbReference>
<dbReference type="AlphaFoldDB" id="A0A2X4VSZ7"/>
<dbReference type="KEGG" id="blen:NCTC4824_01152"/>
<name>A0A2X4VSZ7_LEDLE</name>
<protein>
    <submittedName>
        <fullName evidence="5">Altronate hydrolase</fullName>
        <ecNumber evidence="5">4.2.1.42</ecNumber>
        <ecNumber evidence="5">4.2.1.7</ecNumber>
    </submittedName>
</protein>
<evidence type="ECO:0000313" key="6">
    <source>
        <dbReference type="Proteomes" id="UP000249134"/>
    </source>
</evidence>
<keyword evidence="6" id="KW-1185">Reference proteome</keyword>
<dbReference type="Pfam" id="PF04295">
    <property type="entry name" value="GD_AH_second"/>
    <property type="match status" value="1"/>
</dbReference>
<dbReference type="InterPro" id="IPR007392">
    <property type="entry name" value="GD_AH_second"/>
</dbReference>
<dbReference type="InterPro" id="IPR052172">
    <property type="entry name" value="UxaA_altronate/galactarate_dh"/>
</dbReference>
<dbReference type="PANTHER" id="PTHR30536:SF5">
    <property type="entry name" value="ALTRONATE DEHYDRATASE"/>
    <property type="match status" value="1"/>
</dbReference>
<accession>A0A2X4VSZ7</accession>
<dbReference type="EMBL" id="LS483476">
    <property type="protein sequence ID" value="SQI53871.1"/>
    <property type="molecule type" value="Genomic_DNA"/>
</dbReference>
<sequence>MQTFKGYRRENGKIGVRNHLLILPTVVCANQVCSRIQQQVPGSVAIPHQHGCSQVGSDKDRTHKVLVGMGKNPNVGAVLIVSLGCEVINAEDVKAEIEETGKPVVWIDIQTEGGSIKTIQKGIEEAQKLMMLIENTPLEDMPVSELIVGVKCGGSDFTSGLCSNPALGKAADKLLNEGGTIVMGETTEIIGAEHLVAAKAVSQAVKDKLYHCVEQFEDEIERMGVDMRGGNPSPGNIEGGLSTIEEKSLGCISKAGTAPLQGIVDFADEIPGKGYYFMDSPGNDIECVTGMAAAGVHVVCFTTGRGTPTGNPIVPVIKITGNEVAAKRMADNMDVDTSDVLKGKKTLEQSGEDIYRFITSVASGEQTKAEILGHEEFSISRIGISL</sequence>
<dbReference type="GO" id="GO:0008867">
    <property type="term" value="F:galactarate dehydratase activity"/>
    <property type="evidence" value="ECO:0007669"/>
    <property type="project" value="UniProtKB-EC"/>
</dbReference>
<evidence type="ECO:0000256" key="1">
    <source>
        <dbReference type="ARBA" id="ARBA00010986"/>
    </source>
</evidence>
<keyword evidence="2 5" id="KW-0456">Lyase</keyword>
<evidence type="ECO:0000259" key="4">
    <source>
        <dbReference type="Pfam" id="PF20629"/>
    </source>
</evidence>
<reference evidence="5 6" key="1">
    <citation type="submission" date="2018-06" db="EMBL/GenBank/DDBJ databases">
        <authorList>
            <consortium name="Pathogen Informatics"/>
            <person name="Doyle S."/>
        </authorList>
    </citation>
    <scope>NUCLEOTIDE SEQUENCE [LARGE SCALE GENOMIC DNA]</scope>
    <source>
        <strain evidence="5 6">NCTC4824</strain>
    </source>
</reference>
<comment type="similarity">
    <text evidence="1">Belongs to the UxaA family.</text>
</comment>
<dbReference type="Pfam" id="PF20629">
    <property type="entry name" value="GD_AH_C"/>
    <property type="match status" value="1"/>
</dbReference>
<dbReference type="RefSeq" id="WP_066136355.1">
    <property type="nucleotide sequence ID" value="NZ_CBCSGM010000001.1"/>
</dbReference>
<evidence type="ECO:0000256" key="2">
    <source>
        <dbReference type="ARBA" id="ARBA00023239"/>
    </source>
</evidence>
<proteinExistence type="inferred from homology"/>
<feature type="domain" description="D-galactarate/Altronate dehydratase C-terminal" evidence="4">
    <location>
        <begin position="143"/>
        <end position="383"/>
    </location>
</feature>
<evidence type="ECO:0000313" key="5">
    <source>
        <dbReference type="EMBL" id="SQI53871.1"/>
    </source>
</evidence>
<dbReference type="InterPro" id="IPR048332">
    <property type="entry name" value="GD_AH_C"/>
</dbReference>
<keyword evidence="5" id="KW-0378">Hydrolase</keyword>
<dbReference type="EC" id="4.2.1.42" evidence="5"/>
<organism evidence="5 6">
    <name type="scientific">Lederbergia lenta</name>
    <name type="common">Bacillus lentus</name>
    <dbReference type="NCBI Taxonomy" id="1467"/>
    <lineage>
        <taxon>Bacteria</taxon>
        <taxon>Bacillati</taxon>
        <taxon>Bacillota</taxon>
        <taxon>Bacilli</taxon>
        <taxon>Bacillales</taxon>
        <taxon>Bacillaceae</taxon>
        <taxon>Lederbergia</taxon>
    </lineage>
</organism>